<dbReference type="SMART" id="SM00534">
    <property type="entry name" value="MUTSac"/>
    <property type="match status" value="1"/>
</dbReference>
<accession>A9FLH3</accession>
<dbReference type="KEGG" id="scl:sce5049"/>
<dbReference type="HOGENOM" id="CLU_451917_0_0_7"/>
<keyword evidence="7" id="KW-1185">Reference proteome</keyword>
<protein>
    <submittedName>
        <fullName evidence="6">DNA mismatch repair protein</fullName>
    </submittedName>
</protein>
<evidence type="ECO:0000259" key="5">
    <source>
        <dbReference type="SMART" id="SM00534"/>
    </source>
</evidence>
<evidence type="ECO:0000256" key="4">
    <source>
        <dbReference type="SAM" id="MobiDB-lite"/>
    </source>
</evidence>
<sequence>MPGTRSFPAAREQRRASRVDGGMPRPSLATAQRRHRTPDERSGPTHRSRLEVVSAAPPEPVLPDAPPGQRSAPDLLSHRPALRVDARAVKESLAFAFAGGAPAGAFDRHVESASLPASTWDPARFAQHVFLRELIVGCLHFTSEGRTYIPSPALLGRALSQPPSDRDTVELRRAIFRELTGSEAQRRDLERAYAALRRWVGQIETIPISRGEGSRRRLDILAAAKDAFDALAGGFAGARSGLSRLSAFGAAVRESEAYRRLADLLAYDEEIATLDVRIRVGSDGHVRDLRALSIRENSENRFYQSSLGRLITKLVMLWRGYRFSDDELLARHVNSVFDGIEDDLVALVQLLGDLEFYLAGLALRDRARAAGLSVCLPELASLGFSDGAHGARGGSPGRELKGLFNPLLLASSASTVPCDIATDHHDATVIVTGPNSGGKTRLLEALSLAQMMGQAGFFVPAAEARLSPCHGLFVSLIEQAQADQSEGRLGMELVRIRSLFEAMQVGDMVVLDELCSGTNPSEGEEIFQLVISLLSELRPQAFITTHFLELAARLERERPVDRLVFLQVELDAQQWPTYQFVDGVARTSLAHRTAARLGVTREELVALVERSKRAHRRRGAEPA</sequence>
<dbReference type="BioCyc" id="SCEL448385:SCE_RS25925-MONOMER"/>
<dbReference type="InterPro" id="IPR000432">
    <property type="entry name" value="DNA_mismatch_repair_MutS_C"/>
</dbReference>
<dbReference type="PANTHER" id="PTHR11361:SF14">
    <property type="entry name" value="DNA MISMATCH REPAIR PROTEIN MUTS, TYPE 2"/>
    <property type="match status" value="1"/>
</dbReference>
<dbReference type="eggNOG" id="COG1193">
    <property type="taxonomic scope" value="Bacteria"/>
</dbReference>
<dbReference type="GO" id="GO:0006298">
    <property type="term" value="P:mismatch repair"/>
    <property type="evidence" value="ECO:0007669"/>
    <property type="project" value="InterPro"/>
</dbReference>
<proteinExistence type="predicted"/>
<evidence type="ECO:0000256" key="1">
    <source>
        <dbReference type="ARBA" id="ARBA00022741"/>
    </source>
</evidence>
<dbReference type="GO" id="GO:0005524">
    <property type="term" value="F:ATP binding"/>
    <property type="evidence" value="ECO:0007669"/>
    <property type="project" value="UniProtKB-KW"/>
</dbReference>
<feature type="region of interest" description="Disordered" evidence="4">
    <location>
        <begin position="1"/>
        <end position="75"/>
    </location>
</feature>
<name>A9FLH3_SORC5</name>
<dbReference type="PANTHER" id="PTHR11361">
    <property type="entry name" value="DNA MISMATCH REPAIR PROTEIN MUTS FAMILY MEMBER"/>
    <property type="match status" value="1"/>
</dbReference>
<keyword evidence="3" id="KW-0238">DNA-binding</keyword>
<evidence type="ECO:0000256" key="2">
    <source>
        <dbReference type="ARBA" id="ARBA00022840"/>
    </source>
</evidence>
<dbReference type="AlphaFoldDB" id="A9FLH3"/>
<dbReference type="GO" id="GO:0140664">
    <property type="term" value="F:ATP-dependent DNA damage sensor activity"/>
    <property type="evidence" value="ECO:0007669"/>
    <property type="project" value="InterPro"/>
</dbReference>
<dbReference type="InterPro" id="IPR027417">
    <property type="entry name" value="P-loop_NTPase"/>
</dbReference>
<dbReference type="Gene3D" id="3.40.50.300">
    <property type="entry name" value="P-loop containing nucleotide triphosphate hydrolases"/>
    <property type="match status" value="1"/>
</dbReference>
<feature type="domain" description="DNA mismatch repair proteins mutS family" evidence="5">
    <location>
        <begin position="426"/>
        <end position="616"/>
    </location>
</feature>
<feature type="compositionally biased region" description="Pro residues" evidence="4">
    <location>
        <begin position="57"/>
        <end position="66"/>
    </location>
</feature>
<dbReference type="STRING" id="448385.sce5049"/>
<dbReference type="Proteomes" id="UP000002139">
    <property type="component" value="Chromosome"/>
</dbReference>
<keyword evidence="1" id="KW-0547">Nucleotide-binding</keyword>
<dbReference type="SUPFAM" id="SSF52540">
    <property type="entry name" value="P-loop containing nucleoside triphosphate hydrolases"/>
    <property type="match status" value="1"/>
</dbReference>
<dbReference type="Pfam" id="PF00488">
    <property type="entry name" value="MutS_V"/>
    <property type="match status" value="1"/>
</dbReference>
<evidence type="ECO:0000256" key="3">
    <source>
        <dbReference type="ARBA" id="ARBA00023125"/>
    </source>
</evidence>
<evidence type="ECO:0000313" key="7">
    <source>
        <dbReference type="Proteomes" id="UP000002139"/>
    </source>
</evidence>
<gene>
    <name evidence="6" type="ordered locus">sce5049</name>
</gene>
<dbReference type="GO" id="GO:0030983">
    <property type="term" value="F:mismatched DNA binding"/>
    <property type="evidence" value="ECO:0007669"/>
    <property type="project" value="InterPro"/>
</dbReference>
<dbReference type="EMBL" id="AM746676">
    <property type="protein sequence ID" value="CAN95213.1"/>
    <property type="molecule type" value="Genomic_DNA"/>
</dbReference>
<reference evidence="6 7" key="1">
    <citation type="journal article" date="2007" name="Nat. Biotechnol.">
        <title>Complete genome sequence of the myxobacterium Sorangium cellulosum.</title>
        <authorList>
            <person name="Schneiker S."/>
            <person name="Perlova O."/>
            <person name="Kaiser O."/>
            <person name="Gerth K."/>
            <person name="Alici A."/>
            <person name="Altmeyer M.O."/>
            <person name="Bartels D."/>
            <person name="Bekel T."/>
            <person name="Beyer S."/>
            <person name="Bode E."/>
            <person name="Bode H.B."/>
            <person name="Bolten C.J."/>
            <person name="Choudhuri J.V."/>
            <person name="Doss S."/>
            <person name="Elnakady Y.A."/>
            <person name="Frank B."/>
            <person name="Gaigalat L."/>
            <person name="Goesmann A."/>
            <person name="Groeger C."/>
            <person name="Gross F."/>
            <person name="Jelsbak L."/>
            <person name="Jelsbak L."/>
            <person name="Kalinowski J."/>
            <person name="Kegler C."/>
            <person name="Knauber T."/>
            <person name="Konietzny S."/>
            <person name="Kopp M."/>
            <person name="Krause L."/>
            <person name="Krug D."/>
            <person name="Linke B."/>
            <person name="Mahmud T."/>
            <person name="Martinez-Arias R."/>
            <person name="McHardy A.C."/>
            <person name="Merai M."/>
            <person name="Meyer F."/>
            <person name="Mormann S."/>
            <person name="Munoz-Dorado J."/>
            <person name="Perez J."/>
            <person name="Pradella S."/>
            <person name="Rachid S."/>
            <person name="Raddatz G."/>
            <person name="Rosenau F."/>
            <person name="Rueckert C."/>
            <person name="Sasse F."/>
            <person name="Scharfe M."/>
            <person name="Schuster S.C."/>
            <person name="Suen G."/>
            <person name="Treuner-Lange A."/>
            <person name="Velicer G.J."/>
            <person name="Vorholter F.-J."/>
            <person name="Weissman K.J."/>
            <person name="Welch R.D."/>
            <person name="Wenzel S.C."/>
            <person name="Whitworth D.E."/>
            <person name="Wilhelm S."/>
            <person name="Wittmann C."/>
            <person name="Bloecker H."/>
            <person name="Puehler A."/>
            <person name="Mueller R."/>
        </authorList>
    </citation>
    <scope>NUCLEOTIDE SEQUENCE [LARGE SCALE GENOMIC DNA]</scope>
    <source>
        <strain evidence="7">So ce56</strain>
    </source>
</reference>
<keyword evidence="2" id="KW-0067">ATP-binding</keyword>
<dbReference type="InterPro" id="IPR045076">
    <property type="entry name" value="MutS"/>
</dbReference>
<evidence type="ECO:0000313" key="6">
    <source>
        <dbReference type="EMBL" id="CAN95213.1"/>
    </source>
</evidence>
<organism evidence="6 7">
    <name type="scientific">Sorangium cellulosum (strain So ce56)</name>
    <name type="common">Polyangium cellulosum (strain So ce56)</name>
    <dbReference type="NCBI Taxonomy" id="448385"/>
    <lineage>
        <taxon>Bacteria</taxon>
        <taxon>Pseudomonadati</taxon>
        <taxon>Myxococcota</taxon>
        <taxon>Polyangia</taxon>
        <taxon>Polyangiales</taxon>
        <taxon>Polyangiaceae</taxon>
        <taxon>Sorangium</taxon>
    </lineage>
</organism>